<dbReference type="SMART" id="SM00240">
    <property type="entry name" value="FHA"/>
    <property type="match status" value="1"/>
</dbReference>
<dbReference type="AlphaFoldDB" id="A0A8B7D0G8"/>
<keyword evidence="5" id="KW-1185">Reference proteome</keyword>
<dbReference type="CDD" id="cd22701">
    <property type="entry name" value="FHA_FKH1-like"/>
    <property type="match status" value="1"/>
</dbReference>
<feature type="region of interest" description="Disordered" evidence="3">
    <location>
        <begin position="1"/>
        <end position="21"/>
    </location>
</feature>
<comment type="subcellular location">
    <subcellularLocation>
        <location evidence="1">Nucleus</location>
    </subcellularLocation>
</comment>
<dbReference type="FunFam" id="2.60.200.20:FF:000014">
    <property type="entry name" value="FHA domain-containing protein FHA2"/>
    <property type="match status" value="1"/>
</dbReference>
<evidence type="ECO:0000256" key="3">
    <source>
        <dbReference type="SAM" id="MobiDB-lite"/>
    </source>
</evidence>
<organism evidence="5 6">
    <name type="scientific">Phoenix dactylifera</name>
    <name type="common">Date palm</name>
    <dbReference type="NCBI Taxonomy" id="42345"/>
    <lineage>
        <taxon>Eukaryota</taxon>
        <taxon>Viridiplantae</taxon>
        <taxon>Streptophyta</taxon>
        <taxon>Embryophyta</taxon>
        <taxon>Tracheophyta</taxon>
        <taxon>Spermatophyta</taxon>
        <taxon>Magnoliopsida</taxon>
        <taxon>Liliopsida</taxon>
        <taxon>Arecaceae</taxon>
        <taxon>Coryphoideae</taxon>
        <taxon>Phoeniceae</taxon>
        <taxon>Phoenix</taxon>
    </lineage>
</organism>
<feature type="compositionally biased region" description="Acidic residues" evidence="3">
    <location>
        <begin position="176"/>
        <end position="211"/>
    </location>
</feature>
<proteinExistence type="predicted"/>
<dbReference type="InterPro" id="IPR008984">
    <property type="entry name" value="SMAD_FHA_dom_sf"/>
</dbReference>
<dbReference type="Pfam" id="PF00498">
    <property type="entry name" value="FHA"/>
    <property type="match status" value="1"/>
</dbReference>
<evidence type="ECO:0000313" key="5">
    <source>
        <dbReference type="Proteomes" id="UP000228380"/>
    </source>
</evidence>
<dbReference type="OrthoDB" id="691130at2759"/>
<dbReference type="KEGG" id="pda:103722005"/>
<dbReference type="Proteomes" id="UP000228380">
    <property type="component" value="Chromosome 10"/>
</dbReference>
<dbReference type="Gene3D" id="2.60.200.20">
    <property type="match status" value="1"/>
</dbReference>
<dbReference type="GO" id="GO:0005634">
    <property type="term" value="C:nucleus"/>
    <property type="evidence" value="ECO:0007669"/>
    <property type="project" value="UniProtKB-SubCell"/>
</dbReference>
<dbReference type="PANTHER" id="PTHR21712:SF29">
    <property type="entry name" value="PRE-RRNA-PROCESSING PROTEIN FHL1"/>
    <property type="match status" value="1"/>
</dbReference>
<accession>A0A8B7D0G8</accession>
<evidence type="ECO:0000256" key="1">
    <source>
        <dbReference type="ARBA" id="ARBA00004123"/>
    </source>
</evidence>
<feature type="domain" description="FHA" evidence="4">
    <location>
        <begin position="48"/>
        <end position="105"/>
    </location>
</feature>
<keyword evidence="2" id="KW-0539">Nucleus</keyword>
<dbReference type="RefSeq" id="XP_008810635.1">
    <property type="nucleotide sequence ID" value="XM_008812413.3"/>
</dbReference>
<gene>
    <name evidence="6" type="primary">LOC103722005</name>
</gene>
<reference evidence="5" key="1">
    <citation type="journal article" date="2019" name="Nat. Commun.">
        <title>Genome-wide association mapping of date palm fruit traits.</title>
        <authorList>
            <person name="Hazzouri K.M."/>
            <person name="Gros-Balthazard M."/>
            <person name="Flowers J.M."/>
            <person name="Copetti D."/>
            <person name="Lemansour A."/>
            <person name="Lebrun M."/>
            <person name="Masmoudi K."/>
            <person name="Ferrand S."/>
            <person name="Dhar M.I."/>
            <person name="Fresquez Z.A."/>
            <person name="Rosas U."/>
            <person name="Zhang J."/>
            <person name="Talag J."/>
            <person name="Lee S."/>
            <person name="Kudrna D."/>
            <person name="Powell R.F."/>
            <person name="Leitch I.J."/>
            <person name="Krueger R.R."/>
            <person name="Wing R.A."/>
            <person name="Amiri K.M.A."/>
            <person name="Purugganan M.D."/>
        </authorList>
    </citation>
    <scope>NUCLEOTIDE SEQUENCE [LARGE SCALE GENOMIC DNA]</scope>
    <source>
        <strain evidence="5">cv. Khalas</strain>
    </source>
</reference>
<sequence length="372" mass="41413">MPKGRRAARSAAGRGGRGSGATELDDAEVGFAKLQGEDFEYYMQSYSIILGRNSKKSEVDVDLASLGGGMNISRHHARIFYDFPRRRFALEVMGKNGCVVEGVLHVPGTPPVKLDSQDLLQMGDKQFYFLLPSRSIFETARIPRQPALPALPAPRGRPGPADYRSGSYGDRLNGSGDDDDEEDEGKDEDEDENEEEEEEEEEEEDGEEMEEELGHAVFHGTGKRSRGASVDGRTEGPAGRMAKGGPSGHLVKKSEIRSKADREADDQQLLLLEENDVISTVATVLSDLCGPGEWMPMDKLHAELFEQYGNIWHHGRVRRYLTSDDWPESETKGRPWFGLLTLLRKYPEHFVINIRTKGRVTSEFVSLVSLIS</sequence>
<dbReference type="PANTHER" id="PTHR21712">
    <property type="entry name" value="PRE-RRNA-PROCESSING PROTEIN FHL1"/>
    <property type="match status" value="1"/>
</dbReference>
<dbReference type="GeneID" id="103722005"/>
<evidence type="ECO:0000259" key="4">
    <source>
        <dbReference type="PROSITE" id="PS50006"/>
    </source>
</evidence>
<dbReference type="SUPFAM" id="SSF49879">
    <property type="entry name" value="SMAD/FHA domain"/>
    <property type="match status" value="1"/>
</dbReference>
<feature type="region of interest" description="Disordered" evidence="3">
    <location>
        <begin position="147"/>
        <end position="260"/>
    </location>
</feature>
<dbReference type="GO" id="GO:0043565">
    <property type="term" value="F:sequence-specific DNA binding"/>
    <property type="evidence" value="ECO:0007669"/>
    <property type="project" value="TreeGrafter"/>
</dbReference>
<protein>
    <submittedName>
        <fullName evidence="6">FHA domain-containing protein FHA2-like isoform X1</fullName>
    </submittedName>
</protein>
<dbReference type="GO" id="GO:0060962">
    <property type="term" value="P:regulation of ribosomal protein gene transcription by RNA polymerase II"/>
    <property type="evidence" value="ECO:0007669"/>
    <property type="project" value="InterPro"/>
</dbReference>
<dbReference type="InterPro" id="IPR000253">
    <property type="entry name" value="FHA_dom"/>
</dbReference>
<name>A0A8B7D0G8_PHODC</name>
<evidence type="ECO:0000313" key="6">
    <source>
        <dbReference type="RefSeq" id="XP_008810635.1"/>
    </source>
</evidence>
<reference evidence="6" key="2">
    <citation type="submission" date="2025-08" db="UniProtKB">
        <authorList>
            <consortium name="RefSeq"/>
        </authorList>
    </citation>
    <scope>IDENTIFICATION</scope>
    <source>
        <tissue evidence="6">Young leaves</tissue>
    </source>
</reference>
<dbReference type="InterPro" id="IPR045178">
    <property type="entry name" value="Fhl1/FHA1"/>
</dbReference>
<evidence type="ECO:0000256" key="2">
    <source>
        <dbReference type="ARBA" id="ARBA00023242"/>
    </source>
</evidence>
<dbReference type="PROSITE" id="PS50006">
    <property type="entry name" value="FHA_DOMAIN"/>
    <property type="match status" value="1"/>
</dbReference>